<feature type="region of interest" description="Disordered" evidence="1">
    <location>
        <begin position="1"/>
        <end position="25"/>
    </location>
</feature>
<gene>
    <name evidence="2" type="ORF">V7S43_010690</name>
</gene>
<dbReference type="Proteomes" id="UP001632037">
    <property type="component" value="Unassembled WGS sequence"/>
</dbReference>
<name>A0ABD3FDJ6_9STRA</name>
<proteinExistence type="predicted"/>
<accession>A0ABD3FDJ6</accession>
<comment type="caution">
    <text evidence="2">The sequence shown here is derived from an EMBL/GenBank/DDBJ whole genome shotgun (WGS) entry which is preliminary data.</text>
</comment>
<organism evidence="2 3">
    <name type="scientific">Phytophthora oleae</name>
    <dbReference type="NCBI Taxonomy" id="2107226"/>
    <lineage>
        <taxon>Eukaryota</taxon>
        <taxon>Sar</taxon>
        <taxon>Stramenopiles</taxon>
        <taxon>Oomycota</taxon>
        <taxon>Peronosporomycetes</taxon>
        <taxon>Peronosporales</taxon>
        <taxon>Peronosporaceae</taxon>
        <taxon>Phytophthora</taxon>
    </lineage>
</organism>
<keyword evidence="3" id="KW-1185">Reference proteome</keyword>
<evidence type="ECO:0000313" key="2">
    <source>
        <dbReference type="EMBL" id="KAL3664366.1"/>
    </source>
</evidence>
<dbReference type="AlphaFoldDB" id="A0ABD3FDJ6"/>
<protein>
    <submittedName>
        <fullName evidence="2">Uncharacterized protein</fullName>
    </submittedName>
</protein>
<evidence type="ECO:0000256" key="1">
    <source>
        <dbReference type="SAM" id="MobiDB-lite"/>
    </source>
</evidence>
<sequence>MPGSLPPPVDAKRTTSSRPRGLSTGLFSTMNSEVQLKVENHETLVQQFKIRRISGSTRAIQGEFPVLDDTNQKKTDKSPLRLISYRNRQLLAQRETWIQLWKTMTSPLTPGGIVSTAHRFFMFGVNHFQILYLPFAYAFFSNGSINTISSGS</sequence>
<evidence type="ECO:0000313" key="3">
    <source>
        <dbReference type="Proteomes" id="UP001632037"/>
    </source>
</evidence>
<reference evidence="2 3" key="1">
    <citation type="submission" date="2024-09" db="EMBL/GenBank/DDBJ databases">
        <title>Genome sequencing and assembly of Phytophthora oleae, isolate VK10A, causative agent of rot of olive drupes.</title>
        <authorList>
            <person name="Conti Taguali S."/>
            <person name="Riolo M."/>
            <person name="La Spada F."/>
            <person name="Cacciola S.O."/>
            <person name="Dionisio G."/>
        </authorList>
    </citation>
    <scope>NUCLEOTIDE SEQUENCE [LARGE SCALE GENOMIC DNA]</scope>
    <source>
        <strain evidence="2 3">VK10A</strain>
    </source>
</reference>
<dbReference type="EMBL" id="JBIMZQ010000024">
    <property type="protein sequence ID" value="KAL3664366.1"/>
    <property type="molecule type" value="Genomic_DNA"/>
</dbReference>